<keyword evidence="2" id="KW-1185">Reference proteome</keyword>
<gene>
    <name evidence="1" type="ordered locus">KKY_2696</name>
</gene>
<organism evidence="1 2">
    <name type="scientific">Pelagibacterium halotolerans (strain DSM 22347 / JCM 15775 / CGMCC 1.7692 / B2)</name>
    <dbReference type="NCBI Taxonomy" id="1082931"/>
    <lineage>
        <taxon>Bacteria</taxon>
        <taxon>Pseudomonadati</taxon>
        <taxon>Pseudomonadota</taxon>
        <taxon>Alphaproteobacteria</taxon>
        <taxon>Hyphomicrobiales</taxon>
        <taxon>Devosiaceae</taxon>
        <taxon>Pelagibacterium</taxon>
    </lineage>
</organism>
<dbReference type="AlphaFoldDB" id="G4RC81"/>
<dbReference type="STRING" id="1082931.KKY_2696"/>
<reference evidence="1 2" key="1">
    <citation type="journal article" date="2012" name="J. Bacteriol.">
        <title>Complete genome sequence of Pelagibacterium halotolerans B2T.</title>
        <authorList>
            <person name="Huo Y.Y."/>
            <person name="Cheng H."/>
            <person name="Han X.F."/>
            <person name="Jiang X.W."/>
            <person name="Sun C."/>
            <person name="Zhang X.Q."/>
            <person name="Zhu X.F."/>
            <person name="Liu Y.F."/>
            <person name="Li P.F."/>
            <person name="Ni P.X."/>
            <person name="Wu M."/>
        </authorList>
    </citation>
    <scope>NUCLEOTIDE SEQUENCE [LARGE SCALE GENOMIC DNA]</scope>
    <source>
        <strain evidence="2">DSM 22347 / JCM 15775 / CGMCC 1.7692 / B2</strain>
    </source>
</reference>
<evidence type="ECO:0000313" key="1">
    <source>
        <dbReference type="EMBL" id="AEQ52704.1"/>
    </source>
</evidence>
<protein>
    <submittedName>
        <fullName evidence="1">Uncharacterized protein</fullName>
    </submittedName>
</protein>
<dbReference type="Proteomes" id="UP000008850">
    <property type="component" value="Chromosome"/>
</dbReference>
<dbReference type="HOGENOM" id="CLU_3101931_0_0_5"/>
<accession>G4RC81</accession>
<name>G4RC81_PELHB</name>
<proteinExistence type="predicted"/>
<dbReference type="KEGG" id="phl:KKY_2696"/>
<evidence type="ECO:0000313" key="2">
    <source>
        <dbReference type="Proteomes" id="UP000008850"/>
    </source>
</evidence>
<dbReference type="EMBL" id="CP003075">
    <property type="protein sequence ID" value="AEQ52704.1"/>
    <property type="molecule type" value="Genomic_DNA"/>
</dbReference>
<sequence>MQLCATIALTDLDPRMLGLVDLFAGNSDAAWRYRHNLKRWQMKRLMSGGAA</sequence>